<dbReference type="InterPro" id="IPR039565">
    <property type="entry name" value="BamD-like"/>
</dbReference>
<keyword evidence="6" id="KW-1185">Reference proteome</keyword>
<dbReference type="OrthoDB" id="9770761at2"/>
<accession>A0A1I1F1P5</accession>
<organism evidence="5 6">
    <name type="scientific">Zunongwangia mangrovi</name>
    <dbReference type="NCBI Taxonomy" id="1334022"/>
    <lineage>
        <taxon>Bacteria</taxon>
        <taxon>Pseudomonadati</taxon>
        <taxon>Bacteroidota</taxon>
        <taxon>Flavobacteriia</taxon>
        <taxon>Flavobacteriales</taxon>
        <taxon>Flavobacteriaceae</taxon>
        <taxon>Zunongwangia</taxon>
    </lineage>
</organism>
<keyword evidence="1" id="KW-0732">Signal</keyword>
<evidence type="ECO:0000259" key="4">
    <source>
        <dbReference type="Pfam" id="PF13525"/>
    </source>
</evidence>
<sequence>MFLQMMKKGLLLLGLLFVLQSCGDYQKMLKSENAGEKYTFAENLYNEAKAEDSNRKFRKAIRLFEQILPQYRGKPQGEKLSYLFADSYYQVGDYYLSSFEFERFVQSYPNSDKVEEASFKSAKSYFEESPRYDLDQTDTNKAIEALQSYLNRYPEGEYAEEANLMATELRLKLEKKAFEIAKQYWRIGGNYREGNFTAAITSFNNFIADYPGTPYREEAFYLRFDAAYSYAINSYRNLMQERLQEAEEYYQAYKKSYPEGEYIANVNEAYQDIQARLKTFN</sequence>
<evidence type="ECO:0000256" key="1">
    <source>
        <dbReference type="ARBA" id="ARBA00022729"/>
    </source>
</evidence>
<evidence type="ECO:0000313" key="6">
    <source>
        <dbReference type="Proteomes" id="UP000199438"/>
    </source>
</evidence>
<keyword evidence="2" id="KW-0472">Membrane</keyword>
<evidence type="ECO:0000256" key="2">
    <source>
        <dbReference type="ARBA" id="ARBA00023136"/>
    </source>
</evidence>
<protein>
    <submittedName>
        <fullName evidence="5">Beta-barrel assembly machine subunit BamD</fullName>
    </submittedName>
</protein>
<keyword evidence="3" id="KW-0998">Cell outer membrane</keyword>
<gene>
    <name evidence="5" type="ORF">SAMN04487907_1011217</name>
</gene>
<dbReference type="SUPFAM" id="SSF48452">
    <property type="entry name" value="TPR-like"/>
    <property type="match status" value="1"/>
</dbReference>
<dbReference type="Pfam" id="PF13525">
    <property type="entry name" value="YfiO"/>
    <property type="match status" value="1"/>
</dbReference>
<dbReference type="STRING" id="1334022.SAMN04487907_1011217"/>
<dbReference type="Proteomes" id="UP000199438">
    <property type="component" value="Unassembled WGS sequence"/>
</dbReference>
<reference evidence="6" key="1">
    <citation type="submission" date="2016-10" db="EMBL/GenBank/DDBJ databases">
        <authorList>
            <person name="Varghese N."/>
            <person name="Submissions S."/>
        </authorList>
    </citation>
    <scope>NUCLEOTIDE SEQUENCE [LARGE SCALE GENOMIC DNA]</scope>
    <source>
        <strain evidence="6">DSM 24499</strain>
    </source>
</reference>
<name>A0A1I1F1P5_9FLAO</name>
<proteinExistence type="predicted"/>
<dbReference type="InterPro" id="IPR011990">
    <property type="entry name" value="TPR-like_helical_dom_sf"/>
</dbReference>
<evidence type="ECO:0000256" key="3">
    <source>
        <dbReference type="ARBA" id="ARBA00023237"/>
    </source>
</evidence>
<dbReference type="Gene3D" id="1.25.40.10">
    <property type="entry name" value="Tetratricopeptide repeat domain"/>
    <property type="match status" value="1"/>
</dbReference>
<dbReference type="EMBL" id="FOKV01000001">
    <property type="protein sequence ID" value="SFB92842.1"/>
    <property type="molecule type" value="Genomic_DNA"/>
</dbReference>
<dbReference type="InterPro" id="IPR017689">
    <property type="entry name" value="BamD"/>
</dbReference>
<evidence type="ECO:0000313" key="5">
    <source>
        <dbReference type="EMBL" id="SFB92842.1"/>
    </source>
</evidence>
<dbReference type="AlphaFoldDB" id="A0A1I1F1P5"/>
<feature type="domain" description="Outer membrane lipoprotein BamD-like" evidence="4">
    <location>
        <begin position="42"/>
        <end position="186"/>
    </location>
</feature>
<dbReference type="NCBIfam" id="TIGR03302">
    <property type="entry name" value="OM_YfiO"/>
    <property type="match status" value="1"/>
</dbReference>
<dbReference type="PROSITE" id="PS51257">
    <property type="entry name" value="PROKAR_LIPOPROTEIN"/>
    <property type="match status" value="1"/>
</dbReference>